<dbReference type="SUPFAM" id="SSF56784">
    <property type="entry name" value="HAD-like"/>
    <property type="match status" value="1"/>
</dbReference>
<dbReference type="PANTHER" id="PTHR10000:SF8">
    <property type="entry name" value="HAD SUPERFAMILY HYDROLASE-LIKE, TYPE 3"/>
    <property type="match status" value="1"/>
</dbReference>
<evidence type="ECO:0000313" key="2">
    <source>
        <dbReference type="Proteomes" id="UP000077469"/>
    </source>
</evidence>
<dbReference type="InterPro" id="IPR000150">
    <property type="entry name" value="Cof"/>
</dbReference>
<dbReference type="STRING" id="1123384.AJ81_08260"/>
<proteinExistence type="predicted"/>
<dbReference type="Gene3D" id="3.30.1240.10">
    <property type="match status" value="1"/>
</dbReference>
<dbReference type="Pfam" id="PF08282">
    <property type="entry name" value="Hydrolase_3"/>
    <property type="match status" value="1"/>
</dbReference>
<dbReference type="SFLD" id="SFLDS00003">
    <property type="entry name" value="Haloacid_Dehalogenase"/>
    <property type="match status" value="1"/>
</dbReference>
<dbReference type="SMR" id="A0A0X1KUD6"/>
<dbReference type="GO" id="GO:0005829">
    <property type="term" value="C:cytosol"/>
    <property type="evidence" value="ECO:0007669"/>
    <property type="project" value="TreeGrafter"/>
</dbReference>
<dbReference type="InterPro" id="IPR006379">
    <property type="entry name" value="HAD-SF_hydro_IIB"/>
</dbReference>
<reference evidence="1 2" key="1">
    <citation type="submission" date="2014-01" db="EMBL/GenBank/DDBJ databases">
        <title>Genome sequencing of Thermotog hypogea.</title>
        <authorList>
            <person name="Zhang X."/>
            <person name="Alvare G."/>
            <person name="Fristensky B."/>
            <person name="Chen L."/>
            <person name="Suen T."/>
            <person name="Chen Q."/>
            <person name="Ma K."/>
        </authorList>
    </citation>
    <scope>NUCLEOTIDE SEQUENCE [LARGE SCALE GENOMIC DNA]</scope>
    <source>
        <strain evidence="1 2">DSM 11164</strain>
    </source>
</reference>
<organism evidence="1 2">
    <name type="scientific">Pseudothermotoga hypogea DSM 11164 = NBRC 106472</name>
    <dbReference type="NCBI Taxonomy" id="1123384"/>
    <lineage>
        <taxon>Bacteria</taxon>
        <taxon>Thermotogati</taxon>
        <taxon>Thermotogota</taxon>
        <taxon>Thermotogae</taxon>
        <taxon>Thermotogales</taxon>
        <taxon>Thermotogaceae</taxon>
        <taxon>Pseudothermotoga</taxon>
    </lineage>
</organism>
<dbReference type="OrthoDB" id="9790031at2"/>
<dbReference type="SFLD" id="SFLDG01140">
    <property type="entry name" value="C2.B:_Phosphomannomutase_and_P"/>
    <property type="match status" value="1"/>
</dbReference>
<dbReference type="GO" id="GO:0016791">
    <property type="term" value="F:phosphatase activity"/>
    <property type="evidence" value="ECO:0007669"/>
    <property type="project" value="UniProtKB-ARBA"/>
</dbReference>
<dbReference type="PANTHER" id="PTHR10000">
    <property type="entry name" value="PHOSPHOSERINE PHOSPHATASE"/>
    <property type="match status" value="1"/>
</dbReference>
<dbReference type="NCBIfam" id="TIGR00099">
    <property type="entry name" value="Cof-subfamily"/>
    <property type="match status" value="1"/>
</dbReference>
<protein>
    <recommendedName>
        <fullName evidence="3">Haloacid dehalogenase</fullName>
    </recommendedName>
</protein>
<dbReference type="CDD" id="cd07516">
    <property type="entry name" value="HAD_Pase"/>
    <property type="match status" value="1"/>
</dbReference>
<dbReference type="AlphaFoldDB" id="A0A0X1KUD6"/>
<evidence type="ECO:0008006" key="3">
    <source>
        <dbReference type="Google" id="ProtNLM"/>
    </source>
</evidence>
<dbReference type="KEGG" id="phy:AJ81_08260"/>
<keyword evidence="2" id="KW-1185">Reference proteome</keyword>
<dbReference type="EMBL" id="CP007141">
    <property type="protein sequence ID" value="AJC74861.1"/>
    <property type="molecule type" value="Genomic_DNA"/>
</dbReference>
<dbReference type="GO" id="GO:0000287">
    <property type="term" value="F:magnesium ion binding"/>
    <property type="evidence" value="ECO:0007669"/>
    <property type="project" value="TreeGrafter"/>
</dbReference>
<evidence type="ECO:0000313" key="1">
    <source>
        <dbReference type="EMBL" id="AJC74861.1"/>
    </source>
</evidence>
<sequence length="267" mass="29821">MKLLVFDLDGTLLERDGTLDVRTAELLKRLESVGIRSTIATGRSLKSAMNFVESLSITVPVILFNGARIFDPTNKNYLYSKLLPGHVVEKVVSQCRNFNVAIFFFIDEDVYAMNVSLHATNYIFRDGLSYHPIDDLSQLHTARVTKLVFTGPSSELNRLELLFKFDHSLEMNATRSEEDLLEVLPAGVGKAEAVKWLCTFLRIDLKEVVAFGNGENDSQMLRTAGLGVSFAFAPETVKKCAKVLLHNCGYLGLKEFVEKCAEKVVFS</sequence>
<dbReference type="NCBIfam" id="TIGR01484">
    <property type="entry name" value="HAD-SF-IIB"/>
    <property type="match status" value="1"/>
</dbReference>
<dbReference type="Proteomes" id="UP000077469">
    <property type="component" value="Chromosome"/>
</dbReference>
<dbReference type="Gene3D" id="3.40.50.1000">
    <property type="entry name" value="HAD superfamily/HAD-like"/>
    <property type="match status" value="1"/>
</dbReference>
<accession>A0A0X1KUD6</accession>
<name>A0A0X1KUD6_9THEM</name>
<gene>
    <name evidence="1" type="ORF">AJ81_08260</name>
</gene>
<dbReference type="InterPro" id="IPR036412">
    <property type="entry name" value="HAD-like_sf"/>
</dbReference>
<dbReference type="InterPro" id="IPR023214">
    <property type="entry name" value="HAD_sf"/>
</dbReference>
<dbReference type="RefSeq" id="WP_031505065.1">
    <property type="nucleotide sequence ID" value="NC_022795.1"/>
</dbReference>
<dbReference type="PaxDb" id="1123384-AJ81_08260"/>
<dbReference type="PATRIC" id="fig|1123384.7.peg.1656"/>